<feature type="domain" description="Topo IIA-type catalytic" evidence="19">
    <location>
        <begin position="811"/>
        <end position="1267"/>
    </location>
</feature>
<evidence type="ECO:0000256" key="15">
    <source>
        <dbReference type="PROSITE-ProRule" id="PRU01384"/>
    </source>
</evidence>
<feature type="compositionally biased region" description="Low complexity" evidence="17">
    <location>
        <begin position="1586"/>
        <end position="1603"/>
    </location>
</feature>
<evidence type="ECO:0000256" key="8">
    <source>
        <dbReference type="ARBA" id="ARBA00022741"/>
    </source>
</evidence>
<evidence type="ECO:0000256" key="6">
    <source>
        <dbReference type="ARBA" id="ARBA00019635"/>
    </source>
</evidence>
<keyword evidence="21" id="KW-1185">Reference proteome</keyword>
<dbReference type="Gene3D" id="3.30.1490.30">
    <property type="match status" value="1"/>
</dbReference>
<proteinExistence type="inferred from homology"/>
<dbReference type="InterPro" id="IPR013506">
    <property type="entry name" value="Topo_IIA_bsu_dom2"/>
</dbReference>
<feature type="domain" description="Toprim" evidence="18">
    <location>
        <begin position="560"/>
        <end position="674"/>
    </location>
</feature>
<dbReference type="GO" id="GO:0003677">
    <property type="term" value="F:DNA binding"/>
    <property type="evidence" value="ECO:0007669"/>
    <property type="project" value="UniProtKB-UniRule"/>
</dbReference>
<dbReference type="EMBL" id="CCBN010000002">
    <property type="protein sequence ID" value="CDO52229.1"/>
    <property type="molecule type" value="Genomic_DNA"/>
</dbReference>
<dbReference type="InterPro" id="IPR001154">
    <property type="entry name" value="TopoII_euk"/>
</dbReference>
<feature type="compositionally biased region" description="Basic residues" evidence="17">
    <location>
        <begin position="1293"/>
        <end position="1302"/>
    </location>
</feature>
<evidence type="ECO:0000256" key="4">
    <source>
        <dbReference type="ARBA" id="ARBA00011080"/>
    </source>
</evidence>
<dbReference type="CDD" id="cd03365">
    <property type="entry name" value="TOPRIM_TopoIIA"/>
    <property type="match status" value="1"/>
</dbReference>
<evidence type="ECO:0000256" key="5">
    <source>
        <dbReference type="ARBA" id="ARBA00012895"/>
    </source>
</evidence>
<evidence type="ECO:0000256" key="10">
    <source>
        <dbReference type="ARBA" id="ARBA00022842"/>
    </source>
</evidence>
<feature type="compositionally biased region" description="Low complexity" evidence="17">
    <location>
        <begin position="16"/>
        <end position="26"/>
    </location>
</feature>
<dbReference type="InterPro" id="IPR006171">
    <property type="entry name" value="TOPRIM_dom"/>
</dbReference>
<dbReference type="InterPro" id="IPR013758">
    <property type="entry name" value="Topo_IIA_A/C_ab"/>
</dbReference>
<dbReference type="GO" id="GO:0006265">
    <property type="term" value="P:DNA topological change"/>
    <property type="evidence" value="ECO:0007669"/>
    <property type="project" value="UniProtKB-UniRule"/>
</dbReference>
<keyword evidence="10" id="KW-0460">Magnesium</keyword>
<dbReference type="PROSITE" id="PS00177">
    <property type="entry name" value="TOPOISOMERASE_II"/>
    <property type="match status" value="1"/>
</dbReference>
<evidence type="ECO:0000256" key="9">
    <source>
        <dbReference type="ARBA" id="ARBA00022840"/>
    </source>
</evidence>
<dbReference type="InterPro" id="IPR014721">
    <property type="entry name" value="Ribsml_uS5_D2-typ_fold_subgr"/>
</dbReference>
<dbReference type="InterPro" id="IPR002205">
    <property type="entry name" value="Topo_IIA_dom_A"/>
</dbReference>
<dbReference type="GO" id="GO:0000819">
    <property type="term" value="P:sister chromatid segregation"/>
    <property type="evidence" value="ECO:0007669"/>
    <property type="project" value="TreeGrafter"/>
</dbReference>
<dbReference type="EC" id="5.6.2.2" evidence="5 16"/>
<name>A0A0J9X495_GEOCN</name>
<dbReference type="InterPro" id="IPR031660">
    <property type="entry name" value="TOPRIM_C"/>
</dbReference>
<evidence type="ECO:0000256" key="17">
    <source>
        <dbReference type="SAM" id="MobiDB-lite"/>
    </source>
</evidence>
<keyword evidence="9 16" id="KW-0067">ATP-binding</keyword>
<dbReference type="InterPro" id="IPR050634">
    <property type="entry name" value="DNA_Topoisomerase_II"/>
</dbReference>
<organism evidence="20 21">
    <name type="scientific">Geotrichum candidum</name>
    <name type="common">Oospora lactis</name>
    <name type="synonym">Dipodascus geotrichum</name>
    <dbReference type="NCBI Taxonomy" id="1173061"/>
    <lineage>
        <taxon>Eukaryota</taxon>
        <taxon>Fungi</taxon>
        <taxon>Dikarya</taxon>
        <taxon>Ascomycota</taxon>
        <taxon>Saccharomycotina</taxon>
        <taxon>Dipodascomycetes</taxon>
        <taxon>Dipodascales</taxon>
        <taxon>Dipodascaceae</taxon>
        <taxon>Geotrichum</taxon>
    </lineage>
</organism>
<evidence type="ECO:0000256" key="7">
    <source>
        <dbReference type="ARBA" id="ARBA00022723"/>
    </source>
</evidence>
<dbReference type="GO" id="GO:0003918">
    <property type="term" value="F:DNA topoisomerase type II (double strand cut, ATP-hydrolyzing) activity"/>
    <property type="evidence" value="ECO:0007669"/>
    <property type="project" value="UniProtKB-UniRule"/>
</dbReference>
<dbReference type="CDD" id="cd16930">
    <property type="entry name" value="HATPase_TopII-like"/>
    <property type="match status" value="1"/>
</dbReference>
<feature type="compositionally biased region" description="Low complexity" evidence="17">
    <location>
        <begin position="1538"/>
        <end position="1555"/>
    </location>
</feature>
<keyword evidence="8 16" id="KW-0547">Nucleotide-binding</keyword>
<evidence type="ECO:0000313" key="21">
    <source>
        <dbReference type="Proteomes" id="UP000242525"/>
    </source>
</evidence>
<evidence type="ECO:0000256" key="16">
    <source>
        <dbReference type="RuleBase" id="RU362094"/>
    </source>
</evidence>
<dbReference type="InterPro" id="IPR013760">
    <property type="entry name" value="Topo_IIA-like_dom_sf"/>
</dbReference>
<feature type="compositionally biased region" description="Acidic residues" evidence="17">
    <location>
        <begin position="1608"/>
        <end position="1621"/>
    </location>
</feature>
<comment type="cofactor">
    <cofactor evidence="2">
        <name>Ca(2+)</name>
        <dbReference type="ChEBI" id="CHEBI:29108"/>
    </cofactor>
</comment>
<evidence type="ECO:0000259" key="18">
    <source>
        <dbReference type="PROSITE" id="PS50880"/>
    </source>
</evidence>
<feature type="region of interest" description="Disordered" evidence="17">
    <location>
        <begin position="1430"/>
        <end position="1630"/>
    </location>
</feature>
<dbReference type="FunFam" id="3.30.565.10:FF:000004">
    <property type="entry name" value="DNA topoisomerase 2"/>
    <property type="match status" value="1"/>
</dbReference>
<dbReference type="InterPro" id="IPR013757">
    <property type="entry name" value="Topo_IIA_A_a_sf"/>
</dbReference>
<dbReference type="SUPFAM" id="SSF56719">
    <property type="entry name" value="Type II DNA topoisomerase"/>
    <property type="match status" value="1"/>
</dbReference>
<feature type="region of interest" description="Disordered" evidence="17">
    <location>
        <begin position="1293"/>
        <end position="1398"/>
    </location>
</feature>
<evidence type="ECO:0000256" key="12">
    <source>
        <dbReference type="ARBA" id="ARBA00023125"/>
    </source>
</evidence>
<dbReference type="GO" id="GO:0000712">
    <property type="term" value="P:resolution of meiotic recombination intermediates"/>
    <property type="evidence" value="ECO:0007669"/>
    <property type="project" value="TreeGrafter"/>
</dbReference>
<evidence type="ECO:0000256" key="13">
    <source>
        <dbReference type="ARBA" id="ARBA00023235"/>
    </source>
</evidence>
<feature type="compositionally biased region" description="Basic and acidic residues" evidence="17">
    <location>
        <begin position="1327"/>
        <end position="1336"/>
    </location>
</feature>
<dbReference type="FunFam" id="3.90.199.10:FF:000002">
    <property type="entry name" value="DNA topoisomerase 2"/>
    <property type="match status" value="1"/>
</dbReference>
<evidence type="ECO:0000313" key="20">
    <source>
        <dbReference type="EMBL" id="CDO52229.1"/>
    </source>
</evidence>
<dbReference type="FunFam" id="3.30.230.10:FF:000008">
    <property type="entry name" value="DNA topoisomerase 2"/>
    <property type="match status" value="1"/>
</dbReference>
<evidence type="ECO:0000256" key="14">
    <source>
        <dbReference type="ARBA" id="ARBA00053943"/>
    </source>
</evidence>
<dbReference type="SUPFAM" id="SSF54211">
    <property type="entry name" value="Ribosomal protein S5 domain 2-like"/>
    <property type="match status" value="1"/>
</dbReference>
<dbReference type="Gene3D" id="1.10.268.10">
    <property type="entry name" value="Topoisomerase, domain 3"/>
    <property type="match status" value="1"/>
</dbReference>
<dbReference type="GO" id="GO:0046872">
    <property type="term" value="F:metal ion binding"/>
    <property type="evidence" value="ECO:0007669"/>
    <property type="project" value="UniProtKB-KW"/>
</dbReference>
<keyword evidence="11 15" id="KW-0799">Topoisomerase</keyword>
<dbReference type="Gene3D" id="3.40.50.670">
    <property type="match status" value="1"/>
</dbReference>
<keyword evidence="7" id="KW-0479">Metal-binding</keyword>
<dbReference type="PROSITE" id="PS52040">
    <property type="entry name" value="TOPO_IIA"/>
    <property type="match status" value="1"/>
</dbReference>
<comment type="similarity">
    <text evidence="4 16">Belongs to the type II topoisomerase family.</text>
</comment>
<dbReference type="Pfam" id="PF00521">
    <property type="entry name" value="DNA_topoisoIV"/>
    <property type="match status" value="1"/>
</dbReference>
<dbReference type="PRINTS" id="PR01158">
    <property type="entry name" value="TOPISMRASEII"/>
</dbReference>
<evidence type="ECO:0000256" key="3">
    <source>
        <dbReference type="ARBA" id="ARBA00001946"/>
    </source>
</evidence>
<feature type="compositionally biased region" description="Low complexity" evidence="17">
    <location>
        <begin position="76"/>
        <end position="87"/>
    </location>
</feature>
<dbReference type="CDD" id="cd03481">
    <property type="entry name" value="TopoIIA_Trans_ScTopoIIA"/>
    <property type="match status" value="1"/>
</dbReference>
<comment type="cofactor">
    <cofactor evidence="3">
        <name>Mg(2+)</name>
        <dbReference type="ChEBI" id="CHEBI:18420"/>
    </cofactor>
</comment>
<dbReference type="Proteomes" id="UP000242525">
    <property type="component" value="Unassembled WGS sequence"/>
</dbReference>
<keyword evidence="12 15" id="KW-0238">DNA-binding</keyword>
<dbReference type="Gene3D" id="3.30.565.10">
    <property type="entry name" value="Histidine kinase-like ATPase, C-terminal domain"/>
    <property type="match status" value="1"/>
</dbReference>
<feature type="active site" description="O-(5'-phospho-DNA)-tyrosine intermediate" evidence="15">
    <location>
        <position position="901"/>
    </location>
</feature>
<dbReference type="OrthoDB" id="276498at2759"/>
<dbReference type="SMART" id="SM00433">
    <property type="entry name" value="TOP2c"/>
    <property type="match status" value="1"/>
</dbReference>
<dbReference type="Pfam" id="PF16898">
    <property type="entry name" value="TOPRIM_C"/>
    <property type="match status" value="1"/>
</dbReference>
<dbReference type="GO" id="GO:0005634">
    <property type="term" value="C:nucleus"/>
    <property type="evidence" value="ECO:0007669"/>
    <property type="project" value="TreeGrafter"/>
</dbReference>
<dbReference type="Gene3D" id="3.90.199.10">
    <property type="entry name" value="Topoisomerase II, domain 5"/>
    <property type="match status" value="1"/>
</dbReference>
<dbReference type="FunFam" id="3.40.50.670:FF:000001">
    <property type="entry name" value="DNA topoisomerase 2"/>
    <property type="match status" value="2"/>
</dbReference>
<dbReference type="SMART" id="SM00387">
    <property type="entry name" value="HATPase_c"/>
    <property type="match status" value="1"/>
</dbReference>
<feature type="compositionally biased region" description="Acidic residues" evidence="17">
    <location>
        <begin position="1570"/>
        <end position="1583"/>
    </location>
</feature>
<feature type="compositionally biased region" description="Low complexity" evidence="17">
    <location>
        <begin position="1454"/>
        <end position="1464"/>
    </location>
</feature>
<dbReference type="InterPro" id="IPR034157">
    <property type="entry name" value="TOPRIM_TopoII"/>
</dbReference>
<dbReference type="Pfam" id="PF00204">
    <property type="entry name" value="DNA_gyraseB"/>
    <property type="match status" value="1"/>
</dbReference>
<feature type="region of interest" description="Disordered" evidence="17">
    <location>
        <begin position="1"/>
        <end position="131"/>
    </location>
</feature>
<dbReference type="FunFam" id="3.30.1490.30:FF:000001">
    <property type="entry name" value="DNA topoisomerase 2"/>
    <property type="match status" value="1"/>
</dbReference>
<dbReference type="InterPro" id="IPR020568">
    <property type="entry name" value="Ribosomal_Su5_D2-typ_SF"/>
</dbReference>
<dbReference type="InterPro" id="IPR018522">
    <property type="entry name" value="TopoIIA_CS"/>
</dbReference>
<gene>
    <name evidence="20" type="ORF">BN980_GECA02s07776g</name>
</gene>
<comment type="caution">
    <text evidence="20">The sequence shown here is derived from an EMBL/GenBank/DDBJ whole genome shotgun (WGS) entry which is preliminary data.</text>
</comment>
<dbReference type="Gene3D" id="3.30.230.10">
    <property type="match status" value="1"/>
</dbReference>
<dbReference type="InterPro" id="IPR001241">
    <property type="entry name" value="Topo_IIA"/>
</dbReference>
<feature type="compositionally biased region" description="Polar residues" evidence="17">
    <location>
        <begin position="1435"/>
        <end position="1448"/>
    </location>
</feature>
<comment type="subunit">
    <text evidence="16">Homodimer.</text>
</comment>
<dbReference type="GO" id="GO:0005524">
    <property type="term" value="F:ATP binding"/>
    <property type="evidence" value="ECO:0007669"/>
    <property type="project" value="UniProtKB-UniRule"/>
</dbReference>
<comment type="function">
    <text evidence="14 16">Control of topological states of DNA by transient breakage and subsequent rejoining of DNA strands. Topoisomerase II makes double-strand breaks.</text>
</comment>
<dbReference type="InterPro" id="IPR036890">
    <property type="entry name" value="HATPase_C_sf"/>
</dbReference>
<keyword evidence="13 15" id="KW-0413">Isomerase</keyword>
<dbReference type="Pfam" id="PF01751">
    <property type="entry name" value="Toprim"/>
    <property type="match status" value="1"/>
</dbReference>
<feature type="compositionally biased region" description="Acidic residues" evidence="17">
    <location>
        <begin position="39"/>
        <end position="65"/>
    </location>
</feature>
<dbReference type="SMART" id="SM00434">
    <property type="entry name" value="TOP4c"/>
    <property type="match status" value="1"/>
</dbReference>
<dbReference type="SUPFAM" id="SSF55874">
    <property type="entry name" value="ATPase domain of HSP90 chaperone/DNA topoisomerase II/histidine kinase"/>
    <property type="match status" value="1"/>
</dbReference>
<dbReference type="InterPro" id="IPR003594">
    <property type="entry name" value="HATPase_dom"/>
</dbReference>
<dbReference type="PROSITE" id="PS50880">
    <property type="entry name" value="TOPRIM"/>
    <property type="match status" value="1"/>
</dbReference>
<feature type="compositionally biased region" description="Polar residues" evidence="17">
    <location>
        <begin position="120"/>
        <end position="131"/>
    </location>
</feature>
<reference evidence="20" key="1">
    <citation type="submission" date="2014-03" db="EMBL/GenBank/DDBJ databases">
        <authorList>
            <person name="Casaregola S."/>
        </authorList>
    </citation>
    <scope>NUCLEOTIDE SEQUENCE [LARGE SCALE GENOMIC DNA]</scope>
    <source>
        <strain evidence="20">CLIB 918</strain>
    </source>
</reference>
<comment type="catalytic activity">
    <reaction evidence="1 15 16">
        <text>ATP-dependent breakage, passage and rejoining of double-stranded DNA.</text>
        <dbReference type="EC" id="5.6.2.2"/>
    </reaction>
</comment>
<sequence length="1630" mass="182282">MAVFSDSDSDFGETVTAAKRTASSRSARAKKATVVNDEFGSDFSEDDIMEEQNGGDDGSDFEMDEAPAPKKKAAAAKKSTGAATVKKTPAKKKAKTALTATAEVDEEDTDLPLEPLSDLNGANTNPQRAKNASAQYQKLSQLEHILKRPDTYIGSIEKTESLQWVYDKETKSMVHKNITIVPGLYKIFDEILVNAADNKTRDPSMNLLEVDIDPETNTISVKNNGKGIPVEIHEKEKIYIPELIFGTLLTSSNYDDDEKKVTGGRNGFGAKLCNIFSTEFIVETADKNSKKIYKQTWHNSMSKVSKPKITEMKRPQEYTKITFKPDLKLFHMEKIDDDLISLLSRRVYDVAGCLRDVKVMLNKERINIRSFKSYVEMFLNALAKNDDEADPTKKPVIVHEIVNDRWEIAFAVSDGSFNQVSFVNSIATTSGGSHVTYIADQIVTKISEIVKKGKVPIRPSQIKNNMFLFVNCLIENPAFTSQTKEQLTTRPSAFGSKCVLTPEFLKKVMKTPILDKVKNIATQNADNEQKKTDGGKNRRIKGVTKLEDANKAGTRDGHKCTLILTEGDSAASLAVAGLAVVGRDYYGVFPLRGKLLNVREATLDQVTKNAEIQAIKQIMGLQHKKHYNSTKDLRYGHIMIMTDQDHDGSHIKGLIINFIESTFPGLLQIPGFLIEFITPIIKVSILRGKKVSRVIPFYTMPEYEAWRDSEGKRCTWKQKYYKGLGTSTPEEGREYFSALDRHLKTFHALQDEDKPLIDLAFSKKKADDRKDWLRAFKPGTHLDPSISVIPISDFINKELILFSVADNMRSIPSMVDGFKPGQRKILYGCFKRNLRSEIKVVQLAGYVSENTGYHHGEQSLVQTIINLAQDFVGSNNLYILMPNGSFGSRAVGGKDSSAPRYIFTELNTLTKKIFNPADEPLLNYLADDEATVEPEWYLPILPMILVNGAEGIGTGWSTNIPGFNPVDIVNNIKRLLNGEEMDEMMPWFRGWTGVIDKLPDNKYRARGLISQIDDTTLEITELPPKMWTQNMRDFLLSSLKDRRGAQSEKAGWIDDFTEEHGTGIRFVIKLSREEMAKTMKEGPYNRFKLVSTINLSNMMAFDSQNRIKKYDSPLQILSEFYYLRLEYYQKRKDFVSNLLRNQLTKLSEQARFVKLIIDKKLSIANRKKVDIVAELKRLDFPAFDKSNVPTKQASVEEAAVEIDEEELPEDVEDPRKHLPTFDYLLGMSILSLTRERYERLLRERGVKEEELNILLKKTPKDLWIADLESFLDGWETFETEDTERRESVVVGRKKGGKKRARKAASDDEFDGDFTTTKKKKKAAAPKKISEIKREPLPFEPPIVKTNSRATAIKKEKTASASASASAEPEETKKTQAAKPKGKRKAIDNEEENDVEIKEEGFSFGKTASIFGTPFKRTKKKDEYDLEPEALFSDLTGGSTSNGTKPTNGSDKKSASSSAAASASAEPEPVKSRFALSISSDDDDDDGIFSNLKKQTAEKKKTTAATVLSAKSKTVPAAEAEKDKDAKPKLLQRKLNFQPATKATSPAAAAKPVTAAKPKKKPAAKSNSVLSDDENEDSAAEDEPLVAAPTPKRASRRAAASKPKYVVDFSDEDDGEEEDEEPSIMISSDSE</sequence>
<dbReference type="CDD" id="cd00187">
    <property type="entry name" value="TOP4c"/>
    <property type="match status" value="1"/>
</dbReference>
<feature type="compositionally biased region" description="Basic and acidic residues" evidence="17">
    <location>
        <begin position="1518"/>
        <end position="1527"/>
    </location>
</feature>
<evidence type="ECO:0000256" key="2">
    <source>
        <dbReference type="ARBA" id="ARBA00001913"/>
    </source>
</evidence>
<evidence type="ECO:0000256" key="11">
    <source>
        <dbReference type="ARBA" id="ARBA00023029"/>
    </source>
</evidence>
<dbReference type="PANTHER" id="PTHR10169">
    <property type="entry name" value="DNA TOPOISOMERASE/GYRASE"/>
    <property type="match status" value="1"/>
</dbReference>
<dbReference type="STRING" id="1173061.A0A0J9X495"/>
<evidence type="ECO:0000259" key="19">
    <source>
        <dbReference type="PROSITE" id="PS52040"/>
    </source>
</evidence>
<evidence type="ECO:0000256" key="1">
    <source>
        <dbReference type="ARBA" id="ARBA00000185"/>
    </source>
</evidence>
<dbReference type="PANTHER" id="PTHR10169:SF38">
    <property type="entry name" value="DNA TOPOISOMERASE 2"/>
    <property type="match status" value="1"/>
</dbReference>
<protein>
    <recommendedName>
        <fullName evidence="6 16">DNA topoisomerase 2</fullName>
        <ecNumber evidence="5 16">5.6.2.2</ecNumber>
    </recommendedName>
</protein>
<dbReference type="Gene3D" id="3.30.1360.40">
    <property type="match status" value="1"/>
</dbReference>
<accession>A0A0J9X495</accession>
<dbReference type="Pfam" id="PF02518">
    <property type="entry name" value="HATPase_c"/>
    <property type="match status" value="1"/>
</dbReference>
<dbReference type="PRINTS" id="PR00418">
    <property type="entry name" value="TPI2FAMILY"/>
</dbReference>
<dbReference type="InterPro" id="IPR013759">
    <property type="entry name" value="Topo_IIA_B_C"/>
</dbReference>